<protein>
    <submittedName>
        <fullName evidence="1">Uncharacterized protein DKFZp686I20120</fullName>
    </submittedName>
</protein>
<accession>Q6MZH9</accession>
<proteinExistence type="evidence at transcript level"/>
<name>Q6MZH9_HUMAN</name>
<sequence length="46" mass="5302">CIEHVEEHGKRRILIFFLTLSKPASCFAIKIPRIFMILSDANRSSL</sequence>
<reference evidence="1" key="1">
    <citation type="submission" date="2003-08" db="EMBL/GenBank/DDBJ databases">
        <authorList>
            <consortium name="The German Human cDNA Consortium"/>
            <person name="Ottenwaelder B."/>
            <person name="Obermaier B."/>
            <person name="Deutschenbaur S."/>
            <person name="Mewes H.W."/>
            <person name="Weil B."/>
            <person name="Amid C."/>
            <person name="Osanger A."/>
            <person name="Fobo G."/>
            <person name="Han M."/>
            <person name="Wiemann S."/>
        </authorList>
    </citation>
    <scope>NUCLEOTIDE SEQUENCE</scope>
    <source>
        <tissue evidence="1">Human fetal kidney</tissue>
    </source>
</reference>
<gene>
    <name evidence="1" type="primary">DKFZp686I20120</name>
</gene>
<dbReference type="AlphaFoldDB" id="Q6MZH9"/>
<feature type="non-terminal residue" evidence="1">
    <location>
        <position position="1"/>
    </location>
</feature>
<organism evidence="1">
    <name type="scientific">Homo sapiens</name>
    <name type="common">Human</name>
    <dbReference type="NCBI Taxonomy" id="9606"/>
    <lineage>
        <taxon>Eukaryota</taxon>
        <taxon>Metazoa</taxon>
        <taxon>Chordata</taxon>
        <taxon>Craniata</taxon>
        <taxon>Vertebrata</taxon>
        <taxon>Euteleostomi</taxon>
        <taxon>Mammalia</taxon>
        <taxon>Eutheria</taxon>
        <taxon>Euarchontoglires</taxon>
        <taxon>Primates</taxon>
        <taxon>Haplorrhini</taxon>
        <taxon>Catarrhini</taxon>
        <taxon>Hominidae</taxon>
        <taxon>Homo</taxon>
    </lineage>
</organism>
<evidence type="ECO:0000313" key="1">
    <source>
        <dbReference type="EMBL" id="CAE46053.1"/>
    </source>
</evidence>
<dbReference type="EMBL" id="BX641115">
    <property type="protein sequence ID" value="CAE46053.1"/>
    <property type="molecule type" value="mRNA"/>
</dbReference>